<dbReference type="InterPro" id="IPR013103">
    <property type="entry name" value="RVT_2"/>
</dbReference>
<accession>A0ABN9SJ13</accession>
<feature type="domain" description="Reverse transcriptase Ty1/copia-type" evidence="3">
    <location>
        <begin position="318"/>
        <end position="461"/>
    </location>
</feature>
<dbReference type="Pfam" id="PF07727">
    <property type="entry name" value="RVT_2"/>
    <property type="match status" value="1"/>
</dbReference>
<keyword evidence="2" id="KW-0812">Transmembrane</keyword>
<proteinExistence type="predicted"/>
<sequence>MVRQPNYLRMKGKEYKGDVAEIGESVNYRLPMRTQMKLDARWESDGVFLGKLDLSDEVIVGTPKGIETVRSTRRKDDEHRWNAEAIRMFVGVPWNPRVLVADAPGGTRRKYITRALIAKYGATDGCPGCAGDSQVHVPRCRLRFEKIFESEKSPGEPRAVAPREEEPTAPSGPAQQAPRGVPPPAAAAVGAGSASGARPEPMAIEGQFGPHGDEVVTTPRTSPRGVVDVIGTPSRRLREGADSSDEAMAKRAREVMSIMELEVCEESEIEIEWDRLTQHGKIYLDMYTGEALDPELVQKGRETKVKRMLEFGVFEEIDESEAVGKKIVNSDWKDSLKRDGLVRSRLVAQEVVKGDKREDVFAGAPPLSAMRYLLSRAASKGQARSIATYDVSVAFFHAKMTEELIVRPPAIMRKPKKLWRLLKTVYGTQVAAKLWQELIRETTATGGWDPIWVLPCVCYNADADSMMIYHGDDFAVEGHDETLDKCDAVLSNFEVKIAPRVGPTGVREAKFLGRTLTWCEEGFGYRPATKHVDKLRKILSMDGCKPMDTPGSKATGANVRDIEEKLSEHDAVIFHSAAGVLQFIVLDRPEILLADKEIRQAVAAPDKLSMMRLRRVVRYLTGERECYTAYHYQEQPKALDCYTDSDWGGAKVTRKSTSAGVIVAGSHWLEAWSATQQTRALSSGEAELYAIVSGASRGLLLKHLASEVGDDLELNILSDSAAGRGMVQRIGVGKAHHEKKFNIKKVSTDANLSDIGTKHLARTRVLALLGKIGVFVQSSMGKASVLACLFGHTEGKAAEVAEEGPILFTILVALVVMIMSNTGVTVALLRGCGCLRRSAPERAVATPDSGSMELPAVISSSAVEASSSATPTTTTRSRSAASSAGVRRGVITQTPLTWKSYWASPRMARLPEGADGAFPCELD</sequence>
<dbReference type="EMBL" id="CAUYUJ010011402">
    <property type="protein sequence ID" value="CAK0831695.1"/>
    <property type="molecule type" value="Genomic_DNA"/>
</dbReference>
<reference evidence="4" key="1">
    <citation type="submission" date="2023-10" db="EMBL/GenBank/DDBJ databases">
        <authorList>
            <person name="Chen Y."/>
            <person name="Shah S."/>
            <person name="Dougan E. K."/>
            <person name="Thang M."/>
            <person name="Chan C."/>
        </authorList>
    </citation>
    <scope>NUCLEOTIDE SEQUENCE [LARGE SCALE GENOMIC DNA]</scope>
</reference>
<feature type="transmembrane region" description="Helical" evidence="2">
    <location>
        <begin position="806"/>
        <end position="829"/>
    </location>
</feature>
<dbReference type="PANTHER" id="PTHR11439">
    <property type="entry name" value="GAG-POL-RELATED RETROTRANSPOSON"/>
    <property type="match status" value="1"/>
</dbReference>
<keyword evidence="2" id="KW-0472">Membrane</keyword>
<dbReference type="Proteomes" id="UP001189429">
    <property type="component" value="Unassembled WGS sequence"/>
</dbReference>
<gene>
    <name evidence="4" type="ORF">PCOR1329_LOCUS29969</name>
</gene>
<keyword evidence="5" id="KW-1185">Reference proteome</keyword>
<protein>
    <recommendedName>
        <fullName evidence="3">Reverse transcriptase Ty1/copia-type domain-containing protein</fullName>
    </recommendedName>
</protein>
<organism evidence="4 5">
    <name type="scientific">Prorocentrum cordatum</name>
    <dbReference type="NCBI Taxonomy" id="2364126"/>
    <lineage>
        <taxon>Eukaryota</taxon>
        <taxon>Sar</taxon>
        <taxon>Alveolata</taxon>
        <taxon>Dinophyceae</taxon>
        <taxon>Prorocentrales</taxon>
        <taxon>Prorocentraceae</taxon>
        <taxon>Prorocentrum</taxon>
    </lineage>
</organism>
<evidence type="ECO:0000259" key="3">
    <source>
        <dbReference type="Pfam" id="PF07727"/>
    </source>
</evidence>
<feature type="compositionally biased region" description="Low complexity" evidence="1">
    <location>
        <begin position="186"/>
        <end position="199"/>
    </location>
</feature>
<feature type="compositionally biased region" description="Basic and acidic residues" evidence="1">
    <location>
        <begin position="151"/>
        <end position="166"/>
    </location>
</feature>
<evidence type="ECO:0000313" key="4">
    <source>
        <dbReference type="EMBL" id="CAK0831695.1"/>
    </source>
</evidence>
<feature type="compositionally biased region" description="Low complexity" evidence="1">
    <location>
        <begin position="168"/>
        <end position="179"/>
    </location>
</feature>
<feature type="region of interest" description="Disordered" evidence="1">
    <location>
        <begin position="865"/>
        <end position="886"/>
    </location>
</feature>
<evidence type="ECO:0000256" key="2">
    <source>
        <dbReference type="SAM" id="Phobius"/>
    </source>
</evidence>
<dbReference type="CDD" id="cd09272">
    <property type="entry name" value="RNase_HI_RT_Ty1"/>
    <property type="match status" value="1"/>
</dbReference>
<keyword evidence="2" id="KW-1133">Transmembrane helix</keyword>
<evidence type="ECO:0000313" key="5">
    <source>
        <dbReference type="Proteomes" id="UP001189429"/>
    </source>
</evidence>
<feature type="compositionally biased region" description="Low complexity" evidence="1">
    <location>
        <begin position="865"/>
        <end position="884"/>
    </location>
</feature>
<dbReference type="PANTHER" id="PTHR11439:SF467">
    <property type="entry name" value="INTEGRASE CATALYTIC DOMAIN-CONTAINING PROTEIN"/>
    <property type="match status" value="1"/>
</dbReference>
<comment type="caution">
    <text evidence="4">The sequence shown here is derived from an EMBL/GenBank/DDBJ whole genome shotgun (WGS) entry which is preliminary data.</text>
</comment>
<feature type="region of interest" description="Disordered" evidence="1">
    <location>
        <begin position="151"/>
        <end position="226"/>
    </location>
</feature>
<evidence type="ECO:0000256" key="1">
    <source>
        <dbReference type="SAM" id="MobiDB-lite"/>
    </source>
</evidence>
<name>A0ABN9SJ13_9DINO</name>